<dbReference type="SUPFAM" id="SSF52540">
    <property type="entry name" value="P-loop containing nucleoside triphosphate hydrolases"/>
    <property type="match status" value="1"/>
</dbReference>
<keyword evidence="3" id="KW-0378">Hydrolase</keyword>
<sequence length="616" mass="70781">MTSYRYETWEEEIAAIENAVLKERELERESFQNSKKNAKLAKTIKSLSLEDQTYSSGEVWKLHLTATHSLSENSWMRQGTPVILESGEFSLVSQVYQIKDKTIILQYKGEKDIPEDESFTLSQWYSESTYDAYLEAIRNLRKKEERDAKDISSWILGYAQNEKPSSPKNKEEASPLEKVLNLRDYGFIYGPPGTGKTTLLVSAVKTWSNEKKSILALAPTNFACDYLVESSAKEGLHPIRLGSSSKIRESVQKYLLDVQLESSLENKQIQVWRREWRDLKKKAGAWKRNFGAEEREERKQLHSEAKSLLKSIDTLQKNTKEKILRDADLIVSTFLGAWHLYEEGKKFDYVIVDEATQAWESACYMAILLGKTVLFAGDPKQLPPTLSDENSILSHSFLEKGIERDDGTRTVFLDTQYRMPEEIVRFSNQEFYESKLKTKSEKSPFLDPEVETIFQSDKKLIWIDTAGSDAEEESNDEDESLYNKTEIDLILSLLKSNLDFSKTAILSPYRKQVEVLEAQVRKEFPDAEILPIIQTIDSFQGRESETVILSFVRTNDEGELGFLKDYRRLNVGLTRAKSNLILIGNSVTLTGDKTYRRLYDLVEAAGEHKSIFEFLY</sequence>
<dbReference type="Gene3D" id="2.40.30.270">
    <property type="match status" value="1"/>
</dbReference>
<dbReference type="PANTHER" id="PTHR43788:SF8">
    <property type="entry name" value="DNA-BINDING PROTEIN SMUBP-2"/>
    <property type="match status" value="1"/>
</dbReference>
<evidence type="ECO:0000259" key="6">
    <source>
        <dbReference type="Pfam" id="PF13086"/>
    </source>
</evidence>
<feature type="domain" description="DNA2/NAM7 helicase-like C-terminal" evidence="7">
    <location>
        <begin position="395"/>
        <end position="586"/>
    </location>
</feature>
<dbReference type="Proteomes" id="UP000298058">
    <property type="component" value="Unassembled WGS sequence"/>
</dbReference>
<comment type="caution">
    <text evidence="8">The sequence shown here is derived from an EMBL/GenBank/DDBJ whole genome shotgun (WGS) entry which is preliminary data.</text>
</comment>
<dbReference type="Pfam" id="PF13086">
    <property type="entry name" value="AAA_11"/>
    <property type="match status" value="1"/>
</dbReference>
<protein>
    <submittedName>
        <fullName evidence="8">RNA helicase</fullName>
    </submittedName>
</protein>
<evidence type="ECO:0000256" key="1">
    <source>
        <dbReference type="ARBA" id="ARBA00007913"/>
    </source>
</evidence>
<dbReference type="OrthoDB" id="9757917at2"/>
<keyword evidence="2" id="KW-0547">Nucleotide-binding</keyword>
<accession>A0A4R9M4A5</accession>
<evidence type="ECO:0000313" key="8">
    <source>
        <dbReference type="EMBL" id="TGN20089.1"/>
    </source>
</evidence>
<evidence type="ECO:0000256" key="5">
    <source>
        <dbReference type="ARBA" id="ARBA00022840"/>
    </source>
</evidence>
<name>A0A4R9M4A5_9LEPT</name>
<reference evidence="8" key="1">
    <citation type="journal article" date="2019" name="PLoS Negl. Trop. Dis.">
        <title>Revisiting the worldwide diversity of Leptospira species in the environment.</title>
        <authorList>
            <person name="Vincent A.T."/>
            <person name="Schiettekatte O."/>
            <person name="Bourhy P."/>
            <person name="Veyrier F.J."/>
            <person name="Picardeau M."/>
        </authorList>
    </citation>
    <scope>NUCLEOTIDE SEQUENCE [LARGE SCALE GENOMIC DNA]</scope>
    <source>
        <strain evidence="8">201300427</strain>
    </source>
</reference>
<dbReference type="FunFam" id="3.40.50.300:FF:000326">
    <property type="entry name" value="P-loop containing nucleoside triphosphate hydrolase"/>
    <property type="match status" value="1"/>
</dbReference>
<evidence type="ECO:0000256" key="4">
    <source>
        <dbReference type="ARBA" id="ARBA00022806"/>
    </source>
</evidence>
<dbReference type="InterPro" id="IPR050534">
    <property type="entry name" value="Coronavir_polyprotein_1ab"/>
</dbReference>
<dbReference type="GO" id="GO:0005694">
    <property type="term" value="C:chromosome"/>
    <property type="evidence" value="ECO:0007669"/>
    <property type="project" value="UniProtKB-ARBA"/>
</dbReference>
<dbReference type="GO" id="GO:0043139">
    <property type="term" value="F:5'-3' DNA helicase activity"/>
    <property type="evidence" value="ECO:0007669"/>
    <property type="project" value="TreeGrafter"/>
</dbReference>
<dbReference type="EMBL" id="RQHW01000016">
    <property type="protein sequence ID" value="TGN20089.1"/>
    <property type="molecule type" value="Genomic_DNA"/>
</dbReference>
<evidence type="ECO:0000256" key="3">
    <source>
        <dbReference type="ARBA" id="ARBA00022801"/>
    </source>
</evidence>
<keyword evidence="5" id="KW-0067">ATP-binding</keyword>
<dbReference type="InterPro" id="IPR041679">
    <property type="entry name" value="DNA2/NAM7-like_C"/>
</dbReference>
<gene>
    <name evidence="8" type="ORF">EHS15_05160</name>
</gene>
<dbReference type="AlphaFoldDB" id="A0A4R9M4A5"/>
<dbReference type="GO" id="GO:0016787">
    <property type="term" value="F:hydrolase activity"/>
    <property type="evidence" value="ECO:0007669"/>
    <property type="project" value="UniProtKB-KW"/>
</dbReference>
<keyword evidence="4 8" id="KW-0347">Helicase</keyword>
<evidence type="ECO:0000256" key="2">
    <source>
        <dbReference type="ARBA" id="ARBA00022741"/>
    </source>
</evidence>
<keyword evidence="9" id="KW-1185">Reference proteome</keyword>
<evidence type="ECO:0000313" key="9">
    <source>
        <dbReference type="Proteomes" id="UP000298058"/>
    </source>
</evidence>
<proteinExistence type="inferred from homology"/>
<dbReference type="InterPro" id="IPR047187">
    <property type="entry name" value="SF1_C_Upf1"/>
</dbReference>
<dbReference type="InterPro" id="IPR041677">
    <property type="entry name" value="DNA2/NAM7_AAA_11"/>
</dbReference>
<dbReference type="InterPro" id="IPR027417">
    <property type="entry name" value="P-loop_NTPase"/>
</dbReference>
<dbReference type="PANTHER" id="PTHR43788">
    <property type="entry name" value="DNA2/NAM7 HELICASE FAMILY MEMBER"/>
    <property type="match status" value="1"/>
</dbReference>
<dbReference type="Gene3D" id="3.40.50.300">
    <property type="entry name" value="P-loop containing nucleotide triphosphate hydrolases"/>
    <property type="match status" value="2"/>
</dbReference>
<dbReference type="GO" id="GO:0005524">
    <property type="term" value="F:ATP binding"/>
    <property type="evidence" value="ECO:0007669"/>
    <property type="project" value="UniProtKB-KW"/>
</dbReference>
<comment type="similarity">
    <text evidence="1">Belongs to the DNA2/NAM7 helicase family.</text>
</comment>
<feature type="domain" description="DNA2/NAM7 helicase helicase" evidence="6">
    <location>
        <begin position="169"/>
        <end position="386"/>
    </location>
</feature>
<organism evidence="8 9">
    <name type="scientific">Leptospira idonii</name>
    <dbReference type="NCBI Taxonomy" id="1193500"/>
    <lineage>
        <taxon>Bacteria</taxon>
        <taxon>Pseudomonadati</taxon>
        <taxon>Spirochaetota</taxon>
        <taxon>Spirochaetia</taxon>
        <taxon>Leptospirales</taxon>
        <taxon>Leptospiraceae</taxon>
        <taxon>Leptospira</taxon>
    </lineage>
</organism>
<evidence type="ECO:0000259" key="7">
    <source>
        <dbReference type="Pfam" id="PF13087"/>
    </source>
</evidence>
<dbReference type="Pfam" id="PF13087">
    <property type="entry name" value="AAA_12"/>
    <property type="match status" value="1"/>
</dbReference>
<dbReference type="RefSeq" id="WP_135759485.1">
    <property type="nucleotide sequence ID" value="NZ_RQHW01000016.1"/>
</dbReference>
<dbReference type="CDD" id="cd18808">
    <property type="entry name" value="SF1_C_Upf1"/>
    <property type="match status" value="1"/>
</dbReference>